<dbReference type="InterPro" id="IPR017853">
    <property type="entry name" value="GH"/>
</dbReference>
<dbReference type="InParanoid" id="A0A0C3GZS0"/>
<dbReference type="SUPFAM" id="SSF51445">
    <property type="entry name" value="(Trans)glycosidases"/>
    <property type="match status" value="1"/>
</dbReference>
<feature type="domain" description="Beta-glucuronidase C-terminal" evidence="2">
    <location>
        <begin position="396"/>
        <end position="501"/>
    </location>
</feature>
<dbReference type="PANTHER" id="PTHR36183">
    <property type="entry name" value="BETA-GLUCURONIDASE"/>
    <property type="match status" value="1"/>
</dbReference>
<evidence type="ECO:0000259" key="2">
    <source>
        <dbReference type="Pfam" id="PF16862"/>
    </source>
</evidence>
<evidence type="ECO:0000256" key="1">
    <source>
        <dbReference type="SAM" id="SignalP"/>
    </source>
</evidence>
<dbReference type="PANTHER" id="PTHR36183:SF2">
    <property type="entry name" value="BETA-GLUCURONIDASE C-TERMINAL DOMAIN-CONTAINING PROTEIN"/>
    <property type="match status" value="1"/>
</dbReference>
<dbReference type="EMBL" id="KN832886">
    <property type="protein sequence ID" value="KIM95741.1"/>
    <property type="molecule type" value="Genomic_DNA"/>
</dbReference>
<accession>A0A0C3GZS0</accession>
<dbReference type="Gene3D" id="3.20.20.80">
    <property type="entry name" value="Glycosidases"/>
    <property type="match status" value="1"/>
</dbReference>
<sequence>MKTVLVPIAVFCLLAATATIPTTSSTKPDLLSSYVSFSIELEGFVNYAGENHQSSKGLLRGIDVKLCTVTGNSSSGVNQYSINLLQNLGSAMSSMPVIRVGGNTADEVIYQSSQRDALNFSCPVAKICMGPSFFDSYQAFPNTLFSHGFNMAWNNDTGYTSLKQTVAKACKALENKLSTWEFGNEPDLYLGRLRPSDWSPSAYVANWKDGTEMIFKQLQETCPSLANAANFTFMAPSIAGNAAKLSPTGVFSAGLDANKTISEVSFHNYMGIAGSSGTSLQHTLMNHEKNVAKLDEHGQLARQIAAMPGMSSIPYILGETNSLAGGGASGISNTFGAALWGLDFNVGASYAAWNPSEGATFAPYYGHLAAAKFMGKSQLRAVLNISLSEDNSLNSAYAGYNTLTGGLDKIAIINFRFYNSSTKAARDNSTYTFKVMPSSNWAIERLEAAGAESVTGVTFGGYAYEYSTMGQPKLVARNGEVAKVGLDGILHMTVLDSTAAILSLQSS</sequence>
<feature type="signal peptide" evidence="1">
    <location>
        <begin position="1"/>
        <end position="25"/>
    </location>
</feature>
<name>A0A0C3GZS0_OIDMZ</name>
<keyword evidence="4" id="KW-1185">Reference proteome</keyword>
<evidence type="ECO:0000313" key="4">
    <source>
        <dbReference type="Proteomes" id="UP000054321"/>
    </source>
</evidence>
<dbReference type="InterPro" id="IPR052974">
    <property type="entry name" value="GH79_Enzymes"/>
</dbReference>
<organism evidence="3 4">
    <name type="scientific">Oidiodendron maius (strain Zn)</name>
    <dbReference type="NCBI Taxonomy" id="913774"/>
    <lineage>
        <taxon>Eukaryota</taxon>
        <taxon>Fungi</taxon>
        <taxon>Dikarya</taxon>
        <taxon>Ascomycota</taxon>
        <taxon>Pezizomycotina</taxon>
        <taxon>Leotiomycetes</taxon>
        <taxon>Leotiomycetes incertae sedis</taxon>
        <taxon>Myxotrichaceae</taxon>
        <taxon>Oidiodendron</taxon>
    </lineage>
</organism>
<reference evidence="3 4" key="1">
    <citation type="submission" date="2014-04" db="EMBL/GenBank/DDBJ databases">
        <authorList>
            <consortium name="DOE Joint Genome Institute"/>
            <person name="Kuo A."/>
            <person name="Martino E."/>
            <person name="Perotto S."/>
            <person name="Kohler A."/>
            <person name="Nagy L.G."/>
            <person name="Floudas D."/>
            <person name="Copeland A."/>
            <person name="Barry K.W."/>
            <person name="Cichocki N."/>
            <person name="Veneault-Fourrey C."/>
            <person name="LaButti K."/>
            <person name="Lindquist E.A."/>
            <person name="Lipzen A."/>
            <person name="Lundell T."/>
            <person name="Morin E."/>
            <person name="Murat C."/>
            <person name="Sun H."/>
            <person name="Tunlid A."/>
            <person name="Henrissat B."/>
            <person name="Grigoriev I.V."/>
            <person name="Hibbett D.S."/>
            <person name="Martin F."/>
            <person name="Nordberg H.P."/>
            <person name="Cantor M.N."/>
            <person name="Hua S.X."/>
        </authorList>
    </citation>
    <scope>NUCLEOTIDE SEQUENCE [LARGE SCALE GENOMIC DNA]</scope>
    <source>
        <strain evidence="3 4">Zn</strain>
    </source>
</reference>
<feature type="chain" id="PRO_5002165026" description="Beta-glucuronidase C-terminal domain-containing protein" evidence="1">
    <location>
        <begin position="26"/>
        <end position="507"/>
    </location>
</feature>
<gene>
    <name evidence="3" type="ORF">OIDMADRAFT_59521</name>
</gene>
<dbReference type="OrthoDB" id="2831684at2759"/>
<protein>
    <recommendedName>
        <fullName evidence="2">Beta-glucuronidase C-terminal domain-containing protein</fullName>
    </recommendedName>
</protein>
<reference evidence="4" key="2">
    <citation type="submission" date="2015-01" db="EMBL/GenBank/DDBJ databases">
        <title>Evolutionary Origins and Diversification of the Mycorrhizal Mutualists.</title>
        <authorList>
            <consortium name="DOE Joint Genome Institute"/>
            <consortium name="Mycorrhizal Genomics Consortium"/>
            <person name="Kohler A."/>
            <person name="Kuo A."/>
            <person name="Nagy L.G."/>
            <person name="Floudas D."/>
            <person name="Copeland A."/>
            <person name="Barry K.W."/>
            <person name="Cichocki N."/>
            <person name="Veneault-Fourrey C."/>
            <person name="LaButti K."/>
            <person name="Lindquist E.A."/>
            <person name="Lipzen A."/>
            <person name="Lundell T."/>
            <person name="Morin E."/>
            <person name="Murat C."/>
            <person name="Riley R."/>
            <person name="Ohm R."/>
            <person name="Sun H."/>
            <person name="Tunlid A."/>
            <person name="Henrissat B."/>
            <person name="Grigoriev I.V."/>
            <person name="Hibbett D.S."/>
            <person name="Martin F."/>
        </authorList>
    </citation>
    <scope>NUCLEOTIDE SEQUENCE [LARGE SCALE GENOMIC DNA]</scope>
    <source>
        <strain evidence="4">Zn</strain>
    </source>
</reference>
<dbReference type="Pfam" id="PF16862">
    <property type="entry name" value="Glyco_hydro_79C"/>
    <property type="match status" value="1"/>
</dbReference>
<dbReference type="InterPro" id="IPR031728">
    <property type="entry name" value="GlcAase_C"/>
</dbReference>
<dbReference type="HOGENOM" id="CLU_022148_0_0_1"/>
<dbReference type="Proteomes" id="UP000054321">
    <property type="component" value="Unassembled WGS sequence"/>
</dbReference>
<proteinExistence type="predicted"/>
<dbReference type="AlphaFoldDB" id="A0A0C3GZS0"/>
<evidence type="ECO:0000313" key="3">
    <source>
        <dbReference type="EMBL" id="KIM95741.1"/>
    </source>
</evidence>
<keyword evidence="1" id="KW-0732">Signal</keyword>